<proteinExistence type="inferred from homology"/>
<dbReference type="SUPFAM" id="SSF52540">
    <property type="entry name" value="P-loop containing nucleoside triphosphate hydrolases"/>
    <property type="match status" value="1"/>
</dbReference>
<evidence type="ECO:0000313" key="6">
    <source>
        <dbReference type="EMBL" id="KAF4706426.1"/>
    </source>
</evidence>
<dbReference type="InterPro" id="IPR027417">
    <property type="entry name" value="P-loop_NTPase"/>
</dbReference>
<evidence type="ECO:0000256" key="5">
    <source>
        <dbReference type="SAM" id="MobiDB-lite"/>
    </source>
</evidence>
<dbReference type="InterPro" id="IPR050311">
    <property type="entry name" value="ORC1/CDC6"/>
</dbReference>
<evidence type="ECO:0000256" key="1">
    <source>
        <dbReference type="ARBA" id="ARBA00004123"/>
    </source>
</evidence>
<dbReference type="Gene3D" id="3.40.50.300">
    <property type="entry name" value="P-loop containing nucleotide triphosphate hydrolases"/>
    <property type="match status" value="1"/>
</dbReference>
<keyword evidence="4" id="KW-0067">ATP-binding</keyword>
<comment type="subunit">
    <text evidence="4">ORC is composed of six subunits.</text>
</comment>
<reference evidence="6 7" key="1">
    <citation type="submission" date="2020-04" db="EMBL/GenBank/DDBJ databases">
        <title>Perkinsus olseni comparative genomics.</title>
        <authorList>
            <person name="Bogema D.R."/>
        </authorList>
    </citation>
    <scope>NUCLEOTIDE SEQUENCE [LARGE SCALE GENOMIC DNA]</scope>
    <source>
        <strain evidence="6">ATCC PRA-205</strain>
    </source>
</reference>
<accession>A0A7J6QFL3</accession>
<comment type="similarity">
    <text evidence="4">Belongs to the ORC1 family.</text>
</comment>
<dbReference type="GO" id="GO:0033314">
    <property type="term" value="P:mitotic DNA replication checkpoint signaling"/>
    <property type="evidence" value="ECO:0007669"/>
    <property type="project" value="TreeGrafter"/>
</dbReference>
<comment type="caution">
    <text evidence="6">The sequence shown here is derived from an EMBL/GenBank/DDBJ whole genome shotgun (WGS) entry which is preliminary data.</text>
</comment>
<sequence>MGFFTWEVFKVSEDKPHRKGNDCKRIKADLVQCMQQTQCWKSGALFEECMQSKDPAWVTKECMHLRDAYMQCRKCLIVPNLRLYGNPYSKRPAEDDEALRDDSVASPSTSSLDDEEVHLQKAAVEFAEKLQLSNIPEALPCRDDERRRVYGFLWEAVNTGGAGNVLYMSGMPGTGKTATVMGVVGELKSKMDKRRVPAFKFAYVNAFRLATPQGVFKELYTALEIGPAKVSAA</sequence>
<dbReference type="GO" id="GO:0005664">
    <property type="term" value="C:nuclear origin of replication recognition complex"/>
    <property type="evidence" value="ECO:0007669"/>
    <property type="project" value="TreeGrafter"/>
</dbReference>
<evidence type="ECO:0000256" key="2">
    <source>
        <dbReference type="ARBA" id="ARBA00023125"/>
    </source>
</evidence>
<dbReference type="AlphaFoldDB" id="A0A7J6QFL3"/>
<feature type="non-terminal residue" evidence="6">
    <location>
        <position position="233"/>
    </location>
</feature>
<dbReference type="GO" id="GO:0005524">
    <property type="term" value="F:ATP binding"/>
    <property type="evidence" value="ECO:0007669"/>
    <property type="project" value="UniProtKB-KW"/>
</dbReference>
<keyword evidence="2 4" id="KW-0238">DNA-binding</keyword>
<feature type="region of interest" description="Disordered" evidence="5">
    <location>
        <begin position="92"/>
        <end position="112"/>
    </location>
</feature>
<dbReference type="GO" id="GO:0006270">
    <property type="term" value="P:DNA replication initiation"/>
    <property type="evidence" value="ECO:0007669"/>
    <property type="project" value="TreeGrafter"/>
</dbReference>
<dbReference type="Pfam" id="PF10203">
    <property type="entry name" value="Pet191_N"/>
    <property type="match status" value="1"/>
</dbReference>
<dbReference type="InterPro" id="IPR018793">
    <property type="entry name" value="Cyt_c_oxidase_assmbl_Pet191"/>
</dbReference>
<evidence type="ECO:0000313" key="7">
    <source>
        <dbReference type="Proteomes" id="UP000574390"/>
    </source>
</evidence>
<comment type="function">
    <text evidence="4">Component of the origin recognition complex (ORC) that binds origins of replication. DNA-binding is ATP-dependent, however specific DNA sequences that define origins of replication have not been identified so far. ORC is required to assemble the pre-replication complex necessary to initiate DNA replication.</text>
</comment>
<evidence type="ECO:0000256" key="4">
    <source>
        <dbReference type="RuleBase" id="RU365058"/>
    </source>
</evidence>
<keyword evidence="3 4" id="KW-0539">Nucleus</keyword>
<evidence type="ECO:0000256" key="3">
    <source>
        <dbReference type="ARBA" id="ARBA00023242"/>
    </source>
</evidence>
<dbReference type="EMBL" id="JABANM010030339">
    <property type="protein sequence ID" value="KAF4706426.1"/>
    <property type="molecule type" value="Genomic_DNA"/>
</dbReference>
<keyword evidence="4" id="KW-0235">DNA replication</keyword>
<dbReference type="PANTHER" id="PTHR10763">
    <property type="entry name" value="CELL DIVISION CONTROL PROTEIN 6-RELATED"/>
    <property type="match status" value="1"/>
</dbReference>
<organism evidence="6 7">
    <name type="scientific">Perkinsus olseni</name>
    <name type="common">Perkinsus atlanticus</name>
    <dbReference type="NCBI Taxonomy" id="32597"/>
    <lineage>
        <taxon>Eukaryota</taxon>
        <taxon>Sar</taxon>
        <taxon>Alveolata</taxon>
        <taxon>Perkinsozoa</taxon>
        <taxon>Perkinsea</taxon>
        <taxon>Perkinsida</taxon>
        <taxon>Perkinsidae</taxon>
        <taxon>Perkinsus</taxon>
    </lineage>
</organism>
<name>A0A7J6QFL3_PEROL</name>
<dbReference type="PANTHER" id="PTHR10763:SF23">
    <property type="entry name" value="ORIGIN RECOGNITION COMPLEX SUBUNIT 1"/>
    <property type="match status" value="1"/>
</dbReference>
<gene>
    <name evidence="6" type="primary">ORC1_3</name>
    <name evidence="6" type="ORF">FOZ62_001394</name>
</gene>
<comment type="subcellular location">
    <subcellularLocation>
        <location evidence="1 4">Nucleus</location>
    </subcellularLocation>
</comment>
<dbReference type="Proteomes" id="UP000574390">
    <property type="component" value="Unassembled WGS sequence"/>
</dbReference>
<protein>
    <recommendedName>
        <fullName evidence="4">Origin recognition complex subunit 1</fullName>
    </recommendedName>
</protein>
<dbReference type="GO" id="GO:0003688">
    <property type="term" value="F:DNA replication origin binding"/>
    <property type="evidence" value="ECO:0007669"/>
    <property type="project" value="TreeGrafter"/>
</dbReference>
<keyword evidence="4" id="KW-0547">Nucleotide-binding</keyword>